<proteinExistence type="predicted"/>
<dbReference type="InParanoid" id="G3H1R2"/>
<name>G3H1R2_CRIGR</name>
<dbReference type="Proteomes" id="UP000001075">
    <property type="component" value="Unassembled WGS sequence"/>
</dbReference>
<organism evidence="1 2">
    <name type="scientific">Cricetulus griseus</name>
    <name type="common">Chinese hamster</name>
    <name type="synonym">Cricetulus barabensis griseus</name>
    <dbReference type="NCBI Taxonomy" id="10029"/>
    <lineage>
        <taxon>Eukaryota</taxon>
        <taxon>Metazoa</taxon>
        <taxon>Chordata</taxon>
        <taxon>Craniata</taxon>
        <taxon>Vertebrata</taxon>
        <taxon>Euteleostomi</taxon>
        <taxon>Mammalia</taxon>
        <taxon>Eutheria</taxon>
        <taxon>Euarchontoglires</taxon>
        <taxon>Glires</taxon>
        <taxon>Rodentia</taxon>
        <taxon>Myomorpha</taxon>
        <taxon>Muroidea</taxon>
        <taxon>Cricetidae</taxon>
        <taxon>Cricetinae</taxon>
        <taxon>Cricetulus</taxon>
    </lineage>
</organism>
<protein>
    <submittedName>
        <fullName evidence="1">Uncharacterized protein</fullName>
    </submittedName>
</protein>
<gene>
    <name evidence="1" type="ORF">I79_004094</name>
</gene>
<reference evidence="2" key="1">
    <citation type="journal article" date="2011" name="Nat. Biotechnol.">
        <title>The genomic sequence of the Chinese hamster ovary (CHO)-K1 cell line.</title>
        <authorList>
            <person name="Xu X."/>
            <person name="Nagarajan H."/>
            <person name="Lewis N.E."/>
            <person name="Pan S."/>
            <person name="Cai Z."/>
            <person name="Liu X."/>
            <person name="Chen W."/>
            <person name="Xie M."/>
            <person name="Wang W."/>
            <person name="Hammond S."/>
            <person name="Andersen M.R."/>
            <person name="Neff N."/>
            <person name="Passarelli B."/>
            <person name="Koh W."/>
            <person name="Fan H.C."/>
            <person name="Wang J."/>
            <person name="Gui Y."/>
            <person name="Lee K.H."/>
            <person name="Betenbaugh M.J."/>
            <person name="Quake S.R."/>
            <person name="Famili I."/>
            <person name="Palsson B.O."/>
            <person name="Wang J."/>
        </authorList>
    </citation>
    <scope>NUCLEOTIDE SEQUENCE [LARGE SCALE GENOMIC DNA]</scope>
    <source>
        <strain evidence="2">CHO K1 cell line</strain>
    </source>
</reference>
<evidence type="ECO:0000313" key="1">
    <source>
        <dbReference type="EMBL" id="EGW06454.1"/>
    </source>
</evidence>
<evidence type="ECO:0000313" key="2">
    <source>
        <dbReference type="Proteomes" id="UP000001075"/>
    </source>
</evidence>
<dbReference type="EMBL" id="JH000108">
    <property type="protein sequence ID" value="EGW06454.1"/>
    <property type="molecule type" value="Genomic_DNA"/>
</dbReference>
<dbReference type="AlphaFoldDB" id="G3H1R2"/>
<accession>G3H1R2</accession>
<sequence>MTLFSWSASLTYQDPHPFEESSRNPPFPPQSMVPELKLWKENIGKVGEKTSAFPSLHL</sequence>